<organism evidence="2 3">
    <name type="scientific">Vitrella brassicaformis (strain CCMP3155)</name>
    <dbReference type="NCBI Taxonomy" id="1169540"/>
    <lineage>
        <taxon>Eukaryota</taxon>
        <taxon>Sar</taxon>
        <taxon>Alveolata</taxon>
        <taxon>Colpodellida</taxon>
        <taxon>Vitrellaceae</taxon>
        <taxon>Vitrella</taxon>
    </lineage>
</organism>
<proteinExistence type="predicted"/>
<dbReference type="AlphaFoldDB" id="A0A0G4ELJ4"/>
<dbReference type="PhylomeDB" id="A0A0G4ELJ4"/>
<keyword evidence="3" id="KW-1185">Reference proteome</keyword>
<dbReference type="InParanoid" id="A0A0G4ELJ4"/>
<reference evidence="2 3" key="1">
    <citation type="submission" date="2014-11" db="EMBL/GenBank/DDBJ databases">
        <authorList>
            <person name="Zhu J."/>
            <person name="Qi W."/>
            <person name="Song R."/>
        </authorList>
    </citation>
    <scope>NUCLEOTIDE SEQUENCE [LARGE SCALE GENOMIC DNA]</scope>
</reference>
<name>A0A0G4ELJ4_VITBC</name>
<feature type="region of interest" description="Disordered" evidence="1">
    <location>
        <begin position="260"/>
        <end position="294"/>
    </location>
</feature>
<evidence type="ECO:0000313" key="2">
    <source>
        <dbReference type="EMBL" id="CEL97879.1"/>
    </source>
</evidence>
<evidence type="ECO:0000256" key="1">
    <source>
        <dbReference type="SAM" id="MobiDB-lite"/>
    </source>
</evidence>
<accession>A0A0G4ELJ4</accession>
<feature type="compositionally biased region" description="Acidic residues" evidence="1">
    <location>
        <begin position="268"/>
        <end position="286"/>
    </location>
</feature>
<gene>
    <name evidence="2" type="ORF">Vbra_7754</name>
</gene>
<dbReference type="Proteomes" id="UP000041254">
    <property type="component" value="Unassembled WGS sequence"/>
</dbReference>
<evidence type="ECO:0000313" key="3">
    <source>
        <dbReference type="Proteomes" id="UP000041254"/>
    </source>
</evidence>
<protein>
    <submittedName>
        <fullName evidence="2">Uncharacterized protein</fullName>
    </submittedName>
</protein>
<dbReference type="VEuPathDB" id="CryptoDB:Vbra_7754"/>
<sequence length="422" mass="46848">MGLVADIVVEQVSSFSITADEVNQRGWIERGWIDDFDTPVGLLKAIEATINVRQITPSIISSLDTVHKYCVDPHGKEDFSSSVFDFPFTLLWHTQPGSPIRRIYDDENPIFISSTLTLAASLATSVTFPTSLAQDNVIPAFYFLLPKLVFTSARTLTLQPATDTDNPLPEPLLFSLGRIFPAVRCVDLGKAHQLAEEAVVNVIDDLPSLRVARFARPPGFMGRVPIRRDSFFLPSYLRSCSGDGPLLQVKGAFQSRFDGSESWSLWEGEGEGEEEEDESSEEDSASEAEVPVGQTGGTRWRVEHRIRRISVYFSAGYAPEPEGIWLDRPAFTDLFDTCIKAITALPKLERITLTTDDPFPGYLLHECGWCGVGNRLSLHGFDAVQAGPCSVELYRDGQPITEGQRLITDYFSRVDNSNEMVD</sequence>
<dbReference type="EMBL" id="CDMY01000258">
    <property type="protein sequence ID" value="CEL97879.1"/>
    <property type="molecule type" value="Genomic_DNA"/>
</dbReference>